<feature type="domain" description="Methyltransferase" evidence="1">
    <location>
        <begin position="59"/>
        <end position="157"/>
    </location>
</feature>
<proteinExistence type="predicted"/>
<dbReference type="InterPro" id="IPR029063">
    <property type="entry name" value="SAM-dependent_MTases_sf"/>
</dbReference>
<keyword evidence="2" id="KW-0808">Transferase</keyword>
<keyword evidence="2" id="KW-0489">Methyltransferase</keyword>
<dbReference type="Proteomes" id="UP001521209">
    <property type="component" value="Unassembled WGS sequence"/>
</dbReference>
<evidence type="ECO:0000313" key="2">
    <source>
        <dbReference type="EMBL" id="MCF3948667.1"/>
    </source>
</evidence>
<dbReference type="Gene3D" id="3.40.50.150">
    <property type="entry name" value="Vaccinia Virus protein VP39"/>
    <property type="match status" value="1"/>
</dbReference>
<evidence type="ECO:0000313" key="3">
    <source>
        <dbReference type="Proteomes" id="UP001521209"/>
    </source>
</evidence>
<protein>
    <submittedName>
        <fullName evidence="2">Class I SAM-dependent methyltransferase</fullName>
    </submittedName>
</protein>
<dbReference type="Pfam" id="PF13649">
    <property type="entry name" value="Methyltransf_25"/>
    <property type="match status" value="1"/>
</dbReference>
<dbReference type="CDD" id="cd02440">
    <property type="entry name" value="AdoMet_MTases"/>
    <property type="match status" value="1"/>
</dbReference>
<comment type="caution">
    <text evidence="2">The sequence shown here is derived from an EMBL/GenBank/DDBJ whole genome shotgun (WGS) entry which is preliminary data.</text>
</comment>
<sequence>MTQQAGEELWRETNRANWNERVPIHLRSKFYDIERLRAGTATLYPIEEVEFGPVADLDVLHLQCHFGYDSLVLARQGARVTGLDFSGVATTAAQDLARELDLAERATFVEADLYDAQTAIGPHRRFDRVFVTWGALVWLPDITRWAEIVSGFLKPGGRLYLADGHPFAYLFDEHAAPRSGPLKYYAPYFGSLGIRAQSPIDYADAEARLTNATTFEFLHTLGDIITAVTKAGLTLDYLHEHPTVPWQMFDCLVEDERGMFHWPDQRWLPLAFSISARRE</sequence>
<dbReference type="GO" id="GO:0008168">
    <property type="term" value="F:methyltransferase activity"/>
    <property type="evidence" value="ECO:0007669"/>
    <property type="project" value="UniProtKB-KW"/>
</dbReference>
<keyword evidence="3" id="KW-1185">Reference proteome</keyword>
<gene>
    <name evidence="2" type="ORF">L2A60_18575</name>
</gene>
<name>A0ABS9E102_9PROT</name>
<evidence type="ECO:0000259" key="1">
    <source>
        <dbReference type="Pfam" id="PF13649"/>
    </source>
</evidence>
<organism evidence="2 3">
    <name type="scientific">Acidiphilium iwatense</name>
    <dbReference type="NCBI Taxonomy" id="768198"/>
    <lineage>
        <taxon>Bacteria</taxon>
        <taxon>Pseudomonadati</taxon>
        <taxon>Pseudomonadota</taxon>
        <taxon>Alphaproteobacteria</taxon>
        <taxon>Acetobacterales</taxon>
        <taxon>Acidocellaceae</taxon>
        <taxon>Acidiphilium</taxon>
    </lineage>
</organism>
<dbReference type="RefSeq" id="WP_235705980.1">
    <property type="nucleotide sequence ID" value="NZ_JAKGBZ010000068.1"/>
</dbReference>
<dbReference type="EMBL" id="JAKGBZ010000068">
    <property type="protein sequence ID" value="MCF3948667.1"/>
    <property type="molecule type" value="Genomic_DNA"/>
</dbReference>
<dbReference type="InterPro" id="IPR041698">
    <property type="entry name" value="Methyltransf_25"/>
</dbReference>
<accession>A0ABS9E102</accession>
<reference evidence="2 3" key="1">
    <citation type="submission" date="2022-01" db="EMBL/GenBank/DDBJ databases">
        <authorList>
            <person name="Won M."/>
            <person name="Kim S.-J."/>
            <person name="Kwon S.-W."/>
        </authorList>
    </citation>
    <scope>NUCLEOTIDE SEQUENCE [LARGE SCALE GENOMIC DNA]</scope>
    <source>
        <strain evidence="2 3">KCTC 23505</strain>
    </source>
</reference>
<dbReference type="GO" id="GO:0032259">
    <property type="term" value="P:methylation"/>
    <property type="evidence" value="ECO:0007669"/>
    <property type="project" value="UniProtKB-KW"/>
</dbReference>
<dbReference type="SUPFAM" id="SSF53335">
    <property type="entry name" value="S-adenosyl-L-methionine-dependent methyltransferases"/>
    <property type="match status" value="1"/>
</dbReference>